<dbReference type="NCBIfam" id="TIGR03901">
    <property type="entry name" value="MYXO-CTERM"/>
    <property type="match status" value="1"/>
</dbReference>
<gene>
    <name evidence="3" type="ORF">DB32_007681</name>
</gene>
<name>A0A0F6YLM7_9BACT</name>
<sequence length="406" mass="41383">MSSLSLLVLVAIVAAAPSASAQRRVQYDTLTSESPAAISCGFCAGERFGMVFRPLDSGGGLRADEFPLTLTSVDVGVARTQITGGILEGYTCSGTAGGGMVSMMIEVYAGPTAPRGSITSMPGSGPWPGETQVFAESAELNLSVETTPGSRMYEVMLTSVPISARVDAPNTYLRVVVTIPSGASTSASCSDLGLEPPSAVGLRDDDGRIENNVGFIYAVEALGGAVPAGWHWNESSDISDPATGATGIGGDWAIRLDVAPAGSTTSDAGVRDASTTLDAGTSSNDDAGSSSTSCTEDRECAGGERCSAGECVRVTCTMPTDCAGGMTCVGGMCRVLCDDDDECRGGEVCSTMGGYCMPVSTSSDGGCGCRAVGATDARRPITTWAIGLLLALVIARRRAAQRSFTN</sequence>
<dbReference type="EMBL" id="CP011125">
    <property type="protein sequence ID" value="AKF10532.1"/>
    <property type="molecule type" value="Genomic_DNA"/>
</dbReference>
<dbReference type="AlphaFoldDB" id="A0A0F6YLM7"/>
<dbReference type="Proteomes" id="UP000034883">
    <property type="component" value="Chromosome"/>
</dbReference>
<feature type="region of interest" description="Disordered" evidence="1">
    <location>
        <begin position="263"/>
        <end position="301"/>
    </location>
</feature>
<feature type="compositionally biased region" description="Low complexity" evidence="1">
    <location>
        <begin position="279"/>
        <end position="293"/>
    </location>
</feature>
<protein>
    <submittedName>
        <fullName evidence="3">Uncharacterized protein</fullName>
    </submittedName>
</protein>
<organism evidence="3 4">
    <name type="scientific">Sandaracinus amylolyticus</name>
    <dbReference type="NCBI Taxonomy" id="927083"/>
    <lineage>
        <taxon>Bacteria</taxon>
        <taxon>Pseudomonadati</taxon>
        <taxon>Myxococcota</taxon>
        <taxon>Polyangia</taxon>
        <taxon>Polyangiales</taxon>
        <taxon>Sandaracinaceae</taxon>
        <taxon>Sandaracinus</taxon>
    </lineage>
</organism>
<evidence type="ECO:0000256" key="1">
    <source>
        <dbReference type="SAM" id="MobiDB-lite"/>
    </source>
</evidence>
<dbReference type="STRING" id="927083.DB32_007681"/>
<proteinExistence type="predicted"/>
<evidence type="ECO:0000313" key="4">
    <source>
        <dbReference type="Proteomes" id="UP000034883"/>
    </source>
</evidence>
<evidence type="ECO:0000256" key="2">
    <source>
        <dbReference type="SAM" id="SignalP"/>
    </source>
</evidence>
<evidence type="ECO:0000313" key="3">
    <source>
        <dbReference type="EMBL" id="AKF10532.1"/>
    </source>
</evidence>
<keyword evidence="2" id="KW-0732">Signal</keyword>
<keyword evidence="4" id="KW-1185">Reference proteome</keyword>
<feature type="signal peptide" evidence="2">
    <location>
        <begin position="1"/>
        <end position="21"/>
    </location>
</feature>
<dbReference type="InterPro" id="IPR024038">
    <property type="entry name" value="MYXO-CTERM"/>
</dbReference>
<accession>A0A0F6YLM7</accession>
<feature type="chain" id="PRO_5002512918" evidence="2">
    <location>
        <begin position="22"/>
        <end position="406"/>
    </location>
</feature>
<feature type="compositionally biased region" description="Polar residues" evidence="1">
    <location>
        <begin position="263"/>
        <end position="278"/>
    </location>
</feature>
<reference evidence="3 4" key="1">
    <citation type="submission" date="2015-03" db="EMBL/GenBank/DDBJ databases">
        <title>Genome assembly of Sandaracinus amylolyticus DSM 53668.</title>
        <authorList>
            <person name="Sharma G."/>
            <person name="Subramanian S."/>
        </authorList>
    </citation>
    <scope>NUCLEOTIDE SEQUENCE [LARGE SCALE GENOMIC DNA]</scope>
    <source>
        <strain evidence="3 4">DSM 53668</strain>
    </source>
</reference>
<dbReference type="KEGG" id="samy:DB32_007681"/>